<dbReference type="EMBL" id="NAJL01000002">
    <property type="protein sequence ID" value="TKA33630.1"/>
    <property type="molecule type" value="Genomic_DNA"/>
</dbReference>
<dbReference type="AlphaFoldDB" id="A0A4U0UDN7"/>
<organism evidence="2 3">
    <name type="scientific">Salinomyces thailandicus</name>
    <dbReference type="NCBI Taxonomy" id="706561"/>
    <lineage>
        <taxon>Eukaryota</taxon>
        <taxon>Fungi</taxon>
        <taxon>Dikarya</taxon>
        <taxon>Ascomycota</taxon>
        <taxon>Pezizomycotina</taxon>
        <taxon>Dothideomycetes</taxon>
        <taxon>Dothideomycetidae</taxon>
        <taxon>Mycosphaerellales</taxon>
        <taxon>Teratosphaeriaceae</taxon>
        <taxon>Salinomyces</taxon>
    </lineage>
</organism>
<keyword evidence="3" id="KW-1185">Reference proteome</keyword>
<dbReference type="Proteomes" id="UP000308549">
    <property type="component" value="Unassembled WGS sequence"/>
</dbReference>
<protein>
    <submittedName>
        <fullName evidence="2">Uncharacterized protein</fullName>
    </submittedName>
</protein>
<evidence type="ECO:0000313" key="2">
    <source>
        <dbReference type="EMBL" id="TKA33630.1"/>
    </source>
</evidence>
<dbReference type="OrthoDB" id="5372451at2759"/>
<proteinExistence type="predicted"/>
<name>A0A4U0UDN7_9PEZI</name>
<evidence type="ECO:0000313" key="3">
    <source>
        <dbReference type="Proteomes" id="UP000308549"/>
    </source>
</evidence>
<reference evidence="2 3" key="1">
    <citation type="submission" date="2017-03" db="EMBL/GenBank/DDBJ databases">
        <title>Genomes of endolithic fungi from Antarctica.</title>
        <authorList>
            <person name="Coleine C."/>
            <person name="Masonjones S."/>
            <person name="Stajich J.E."/>
        </authorList>
    </citation>
    <scope>NUCLEOTIDE SEQUENCE [LARGE SCALE GENOMIC DNA]</scope>
    <source>
        <strain evidence="2 3">CCFEE 6315</strain>
    </source>
</reference>
<sequence>MNVVYAVCATSWLLHGIFAASCYPALGLTFLFQFQFAADYARKTLRKTLQQLQFTRDKIALFNLPALEIDTEVDGLFVLAVRLADDIELAMHAEKVVMPLFRRVEVGHVYGNIKGGKPEMLFSDLSEYESDTGSDIFVGDTPLLRAATAGSSGFNERSSSTAAELNRMKDVSAKDGFESIQTLSPDDQQAEKQYHETLSEIDTTSGVHQSRQRVLKRARAAGLTQYENENHMRAAMCAELQEVPGVIHPPKRLVRVTTLQNLSSPAVRRFLHRLPFLYRLLLAPISYFHPVTIKSINMAGSGKWLTALLQQKVFKHYVDHNAELRRLAKRVSAWLADANFCIELTDIEGRGAVPLSSDFDIVSYLHFADIMAYRTVPQSDVISQVVRLGGADATITLPSFLLPHHEHILPPEPTQTDEEEQAEAIEQADGAPKTVQAERELKQLQKDETNMVISVHGTLPACFSQSLLNFIAALVKATKIVELEKQADEAEHDFRSPRSPSPSDDDDSVRSMPRTDSSYKSFTKNLRQGFKDGSTREAIREFARDVHHTTRDNMKKAVVGGIVNDRWIAKMVGKVATRLETAQGDLGYSGDVPIALAPYRANAEPMSKLLP</sequence>
<evidence type="ECO:0000256" key="1">
    <source>
        <dbReference type="SAM" id="MobiDB-lite"/>
    </source>
</evidence>
<comment type="caution">
    <text evidence="2">The sequence shown here is derived from an EMBL/GenBank/DDBJ whole genome shotgun (WGS) entry which is preliminary data.</text>
</comment>
<accession>A0A4U0UDN7</accession>
<feature type="compositionally biased region" description="Basic and acidic residues" evidence="1">
    <location>
        <begin position="487"/>
        <end position="496"/>
    </location>
</feature>
<feature type="region of interest" description="Disordered" evidence="1">
    <location>
        <begin position="487"/>
        <end position="520"/>
    </location>
</feature>
<gene>
    <name evidence="2" type="ORF">B0A50_00466</name>
</gene>